<gene>
    <name evidence="8" type="ORF">Adt_32808</name>
</gene>
<dbReference type="Proteomes" id="UP001604336">
    <property type="component" value="Unassembled WGS sequence"/>
</dbReference>
<comment type="caution">
    <text evidence="8">The sequence shown here is derived from an EMBL/GenBank/DDBJ whole genome shotgun (WGS) entry which is preliminary data.</text>
</comment>
<evidence type="ECO:0000256" key="4">
    <source>
        <dbReference type="ARBA" id="ARBA00022968"/>
    </source>
</evidence>
<keyword evidence="9" id="KW-1185">Reference proteome</keyword>
<evidence type="ECO:0000313" key="9">
    <source>
        <dbReference type="Proteomes" id="UP001604336"/>
    </source>
</evidence>
<evidence type="ECO:0000256" key="5">
    <source>
        <dbReference type="ARBA" id="ARBA00023034"/>
    </source>
</evidence>
<dbReference type="PANTHER" id="PTHR11062:SF77">
    <property type="entry name" value="GLYCOSYLTRANSFERASE FAMILY EXOSTOSIN PROTEIN"/>
    <property type="match status" value="1"/>
</dbReference>
<keyword evidence="6" id="KW-1133">Transmembrane helix</keyword>
<comment type="similarity">
    <text evidence="2">Belongs to the glycosyltransferase 47 family.</text>
</comment>
<evidence type="ECO:0000256" key="6">
    <source>
        <dbReference type="SAM" id="Phobius"/>
    </source>
</evidence>
<sequence>MDFCFKGLYAVQIKQLLSIIVIAIAVLVFSQTFTLLYGNYLPSLSRANGGILSFMVSSTNLSNRSKLDNTYIVHDVFGNDNSPDGEASSERDAYNVISSDGGGDMNALSEIEERNLKLVTAKPVNGDTDAARSINSRASTASHHIKSSNQTGFGPLNQLSPRDLKFVSQESESLGLSVATNTSTLHDDKVDLETHRTNEDNELLQVGSLITNISPIVAVDSALGKRGGKPTSISQMNSLLLTNSASMKAMRPLWSSARDKELQHAQLQIKNAPIIRDVPEVHASLFRNYSTFRRSYELMERMLKVYVYREGEKPIFHQPHLRGIYASEGWFMKLMDGNKKFVVRDPKKAHLFYIPFSSLKLRNALHEPNFASQKDLENHLKNYVDTVARKYRFWNRTKGADHFFVACHDWAIRFTRNNLGSCIRVLCNSNIARGFKIGKDVSLPVTYIRSGENPSKDLGGIHPSKRPILAFFAGGMHGYVRPILLQYWNNREPDMKIFGPMPRDIEGKARYREFMKSSRYCICAKGYEVHTPRVVESIYYECVPVIVSDNYVPPFFDVLNWEAFALFILEKDIPNLRGILLSIPEEKYTVMQQRLKIVQQYFVWHKIPEKYDLFHMILHSVWYNRVLQVKP</sequence>
<reference evidence="9" key="1">
    <citation type="submission" date="2024-07" db="EMBL/GenBank/DDBJ databases">
        <title>Two chromosome-level genome assemblies of Korean endemic species Abeliophyllum distichum and Forsythia ovata (Oleaceae).</title>
        <authorList>
            <person name="Jang H."/>
        </authorList>
    </citation>
    <scope>NUCLEOTIDE SEQUENCE [LARGE SCALE GENOMIC DNA]</scope>
</reference>
<comment type="subcellular location">
    <subcellularLocation>
        <location evidence="1">Golgi apparatus membrane</location>
        <topology evidence="1">Single-pass type II membrane protein</topology>
    </subcellularLocation>
</comment>
<proteinExistence type="inferred from homology"/>
<evidence type="ECO:0000256" key="2">
    <source>
        <dbReference type="ARBA" id="ARBA00010271"/>
    </source>
</evidence>
<dbReference type="GO" id="GO:0000139">
    <property type="term" value="C:Golgi membrane"/>
    <property type="evidence" value="ECO:0007669"/>
    <property type="project" value="UniProtKB-SubCell"/>
</dbReference>
<name>A0ABD1QVQ9_9LAMI</name>
<accession>A0ABD1QVQ9</accession>
<protein>
    <submittedName>
        <fullName evidence="8">Exostosin family protein</fullName>
    </submittedName>
</protein>
<organism evidence="8 9">
    <name type="scientific">Abeliophyllum distichum</name>
    <dbReference type="NCBI Taxonomy" id="126358"/>
    <lineage>
        <taxon>Eukaryota</taxon>
        <taxon>Viridiplantae</taxon>
        <taxon>Streptophyta</taxon>
        <taxon>Embryophyta</taxon>
        <taxon>Tracheophyta</taxon>
        <taxon>Spermatophyta</taxon>
        <taxon>Magnoliopsida</taxon>
        <taxon>eudicotyledons</taxon>
        <taxon>Gunneridae</taxon>
        <taxon>Pentapetalae</taxon>
        <taxon>asterids</taxon>
        <taxon>lamiids</taxon>
        <taxon>Lamiales</taxon>
        <taxon>Oleaceae</taxon>
        <taxon>Forsythieae</taxon>
        <taxon>Abeliophyllum</taxon>
    </lineage>
</organism>
<keyword evidence="4" id="KW-0735">Signal-anchor</keyword>
<dbReference type="PANTHER" id="PTHR11062">
    <property type="entry name" value="EXOSTOSIN HEPARAN SULFATE GLYCOSYLTRANSFERASE -RELATED"/>
    <property type="match status" value="1"/>
</dbReference>
<dbReference type="InterPro" id="IPR004263">
    <property type="entry name" value="Exostosin"/>
</dbReference>
<evidence type="ECO:0000313" key="8">
    <source>
        <dbReference type="EMBL" id="KAL2479842.1"/>
    </source>
</evidence>
<keyword evidence="6" id="KW-0812">Transmembrane</keyword>
<keyword evidence="3" id="KW-0808">Transferase</keyword>
<dbReference type="GO" id="GO:0016757">
    <property type="term" value="F:glycosyltransferase activity"/>
    <property type="evidence" value="ECO:0007669"/>
    <property type="project" value="UniProtKB-KW"/>
</dbReference>
<dbReference type="AlphaFoldDB" id="A0ABD1QVQ9"/>
<evidence type="ECO:0000259" key="7">
    <source>
        <dbReference type="Pfam" id="PF03016"/>
    </source>
</evidence>
<dbReference type="EMBL" id="JBFOLK010000010">
    <property type="protein sequence ID" value="KAL2479842.1"/>
    <property type="molecule type" value="Genomic_DNA"/>
</dbReference>
<dbReference type="Pfam" id="PF03016">
    <property type="entry name" value="Exostosin_GT47"/>
    <property type="match status" value="1"/>
</dbReference>
<feature type="transmembrane region" description="Helical" evidence="6">
    <location>
        <begin position="16"/>
        <end position="38"/>
    </location>
</feature>
<keyword evidence="6" id="KW-0472">Membrane</keyword>
<evidence type="ECO:0000256" key="1">
    <source>
        <dbReference type="ARBA" id="ARBA00004323"/>
    </source>
</evidence>
<keyword evidence="3" id="KW-0328">Glycosyltransferase</keyword>
<evidence type="ECO:0000256" key="3">
    <source>
        <dbReference type="ARBA" id="ARBA00022676"/>
    </source>
</evidence>
<keyword evidence="5" id="KW-0333">Golgi apparatus</keyword>
<feature type="domain" description="Exostosin GT47" evidence="7">
    <location>
        <begin position="300"/>
        <end position="580"/>
    </location>
</feature>
<dbReference type="InterPro" id="IPR040911">
    <property type="entry name" value="Exostosin_GT47"/>
</dbReference>